<feature type="non-terminal residue" evidence="1">
    <location>
        <position position="1"/>
    </location>
</feature>
<gene>
    <name evidence="1" type="ORF">MRATA1EN22A_LOCUS27896</name>
</gene>
<protein>
    <submittedName>
        <fullName evidence="1">Uncharacterized protein</fullName>
    </submittedName>
</protein>
<accession>A0AC60A7V2</accession>
<sequence length="102" mass="10650">MGPRVRRAAALEDRFLSAGCPLPGAHGGADRGASQDDSGDRRCCRGRRLVRARLLQPPPPLHPHIPPARPGSRSVLPATNGRCALASQQPIASGAATPHTPL</sequence>
<reference evidence="1" key="1">
    <citation type="submission" date="2023-05" db="EMBL/GenBank/DDBJ databases">
        <authorList>
            <consortium name="ELIXIR-Norway"/>
        </authorList>
    </citation>
    <scope>NUCLEOTIDE SEQUENCE</scope>
</reference>
<evidence type="ECO:0000313" key="1">
    <source>
        <dbReference type="EMBL" id="CAN0568968.1"/>
    </source>
</evidence>
<feature type="non-terminal residue" evidence="1">
    <location>
        <position position="102"/>
    </location>
</feature>
<evidence type="ECO:0000313" key="2">
    <source>
        <dbReference type="Proteomes" id="UP001162501"/>
    </source>
</evidence>
<proteinExistence type="predicted"/>
<name>A0AC60A7V2_RANTA</name>
<organism evidence="1 2">
    <name type="scientific">Rangifer tarandus platyrhynchus</name>
    <name type="common">Svalbard reindeer</name>
    <dbReference type="NCBI Taxonomy" id="3082113"/>
    <lineage>
        <taxon>Eukaryota</taxon>
        <taxon>Metazoa</taxon>
        <taxon>Chordata</taxon>
        <taxon>Craniata</taxon>
        <taxon>Vertebrata</taxon>
        <taxon>Euteleostomi</taxon>
        <taxon>Mammalia</taxon>
        <taxon>Eutheria</taxon>
        <taxon>Laurasiatheria</taxon>
        <taxon>Artiodactyla</taxon>
        <taxon>Ruminantia</taxon>
        <taxon>Pecora</taxon>
        <taxon>Cervidae</taxon>
        <taxon>Odocoileinae</taxon>
        <taxon>Rangifer</taxon>
    </lineage>
</organism>
<reference evidence="1" key="2">
    <citation type="submission" date="2025-03" db="EMBL/GenBank/DDBJ databases">
        <authorList>
            <consortium name="ELIXIR-Norway"/>
            <consortium name="Elixir Norway"/>
        </authorList>
    </citation>
    <scope>NUCLEOTIDE SEQUENCE</scope>
</reference>
<dbReference type="EMBL" id="OX596093">
    <property type="protein sequence ID" value="CAN0568968.1"/>
    <property type="molecule type" value="Genomic_DNA"/>
</dbReference>
<dbReference type="Proteomes" id="UP001162501">
    <property type="component" value="Chromosome 9"/>
</dbReference>